<dbReference type="SUPFAM" id="SSF52540">
    <property type="entry name" value="P-loop containing nucleoside triphosphate hydrolases"/>
    <property type="match status" value="1"/>
</dbReference>
<dbReference type="Proteomes" id="UP000249986">
    <property type="component" value="Unassembled WGS sequence"/>
</dbReference>
<comment type="subcellular location">
    <subcellularLocation>
        <location evidence="1">Cell membrane</location>
        <topology evidence="1">Multi-pass membrane protein</topology>
    </subcellularLocation>
</comment>
<sequence>MKNYFFSNKLLLFINIIFIFISACFEVSIALVLKFIVDIGSGKDFSMLYRTIFYSLIFVVFLYITDFLKRFFQILYTKKIMISLRKNIFRKIVEKDINDFNKENSAQYISMLTNDMNIIETDYFNSVFNIIFNSVRLFLGSIVIINLNIYIALSVFVMGAVSLLIPIIFNKKISKFKKNYSDKLAIFTTKIKDIFSGFEVIKSFNIENKINKEFQEYNCMVESSKYTFLKKNSIVEILTNLSGFLVFFTALCIATYLVMDDKMTFGSLIASVQLMNNIINPIAIISVLFNKVKSVKLIEEKIEKVTTNLYEDRTFVEKEDFNNSIRFNNVSFKYIDEKNVLNNISFELKKGNKYAIVGTSGSGKSTIIKLLLNYYNDFDGEITIDNISSKDIKPSSLYKMISIIHQNVFMFDGSIKDNITLFENFDELKVEEAIKFSGLNSLVNSLDNGYNSSVGENGQNISGGEKQRIAIARSIIRKTPILVLDEATSSLDNETGYNIENSILSIPKLTCLVITHKLIKDLLIKYDGIIVIQNGTVVEFGNFDELIDMKGYFYSLYNISL</sequence>
<feature type="transmembrane region" description="Helical" evidence="7">
    <location>
        <begin position="12"/>
        <end position="36"/>
    </location>
</feature>
<feature type="domain" description="ABC transmembrane type-1" evidence="9">
    <location>
        <begin position="13"/>
        <end position="294"/>
    </location>
</feature>
<dbReference type="PROSITE" id="PS50893">
    <property type="entry name" value="ABC_TRANSPORTER_2"/>
    <property type="match status" value="1"/>
</dbReference>
<feature type="domain" description="ABC transporter" evidence="8">
    <location>
        <begin position="325"/>
        <end position="559"/>
    </location>
</feature>
<evidence type="ECO:0000256" key="4">
    <source>
        <dbReference type="ARBA" id="ARBA00022840"/>
    </source>
</evidence>
<evidence type="ECO:0000313" key="10">
    <source>
        <dbReference type="EMBL" id="SQB59463.1"/>
    </source>
</evidence>
<gene>
    <name evidence="10" type="primary">msbA_1</name>
    <name evidence="10" type="ORF">NCTC10719_01172</name>
</gene>
<dbReference type="Gene3D" id="3.40.50.300">
    <property type="entry name" value="P-loop containing nucleotide triphosphate hydrolases"/>
    <property type="match status" value="1"/>
</dbReference>
<dbReference type="GO" id="GO:0005524">
    <property type="term" value="F:ATP binding"/>
    <property type="evidence" value="ECO:0007669"/>
    <property type="project" value="UniProtKB-KW"/>
</dbReference>
<evidence type="ECO:0000256" key="1">
    <source>
        <dbReference type="ARBA" id="ARBA00004651"/>
    </source>
</evidence>
<protein>
    <submittedName>
        <fullName evidence="10">ABC transporter</fullName>
        <ecNumber evidence="10">3.6.3.-</ecNumber>
    </submittedName>
</protein>
<dbReference type="InterPro" id="IPR003593">
    <property type="entry name" value="AAA+_ATPase"/>
</dbReference>
<dbReference type="SUPFAM" id="SSF90123">
    <property type="entry name" value="ABC transporter transmembrane region"/>
    <property type="match status" value="1"/>
</dbReference>
<dbReference type="InterPro" id="IPR017871">
    <property type="entry name" value="ABC_transporter-like_CS"/>
</dbReference>
<evidence type="ECO:0000259" key="8">
    <source>
        <dbReference type="PROSITE" id="PS50893"/>
    </source>
</evidence>
<dbReference type="PANTHER" id="PTHR43394">
    <property type="entry name" value="ATP-DEPENDENT PERMEASE MDL1, MITOCHONDRIAL"/>
    <property type="match status" value="1"/>
</dbReference>
<evidence type="ECO:0000256" key="3">
    <source>
        <dbReference type="ARBA" id="ARBA00022741"/>
    </source>
</evidence>
<evidence type="ECO:0000256" key="2">
    <source>
        <dbReference type="ARBA" id="ARBA00022692"/>
    </source>
</evidence>
<feature type="transmembrane region" description="Helical" evidence="7">
    <location>
        <begin position="48"/>
        <end position="68"/>
    </location>
</feature>
<keyword evidence="5 7" id="KW-1133">Transmembrane helix</keyword>
<name>A0A2X2Y934_CLOPF</name>
<dbReference type="PROSITE" id="PS51257">
    <property type="entry name" value="PROKAR_LIPOPROTEIN"/>
    <property type="match status" value="1"/>
</dbReference>
<dbReference type="PROSITE" id="PS00211">
    <property type="entry name" value="ABC_TRANSPORTER_1"/>
    <property type="match status" value="1"/>
</dbReference>
<dbReference type="InterPro" id="IPR039421">
    <property type="entry name" value="Type_1_exporter"/>
</dbReference>
<reference evidence="10 11" key="1">
    <citation type="submission" date="2018-06" db="EMBL/GenBank/DDBJ databases">
        <authorList>
            <consortium name="Pathogen Informatics"/>
            <person name="Doyle S."/>
        </authorList>
    </citation>
    <scope>NUCLEOTIDE SEQUENCE [LARGE SCALE GENOMIC DNA]</scope>
    <source>
        <strain evidence="10 11">NCTC10719</strain>
    </source>
</reference>
<dbReference type="PROSITE" id="PS50929">
    <property type="entry name" value="ABC_TM1F"/>
    <property type="match status" value="1"/>
</dbReference>
<dbReference type="GO" id="GO:0015421">
    <property type="term" value="F:ABC-type oligopeptide transporter activity"/>
    <property type="evidence" value="ECO:0007669"/>
    <property type="project" value="TreeGrafter"/>
</dbReference>
<keyword evidence="4" id="KW-0067">ATP-binding</keyword>
<dbReference type="GO" id="GO:0005886">
    <property type="term" value="C:plasma membrane"/>
    <property type="evidence" value="ECO:0007669"/>
    <property type="project" value="UniProtKB-SubCell"/>
</dbReference>
<dbReference type="GO" id="GO:0016887">
    <property type="term" value="F:ATP hydrolysis activity"/>
    <property type="evidence" value="ECO:0007669"/>
    <property type="project" value="InterPro"/>
</dbReference>
<feature type="transmembrane region" description="Helical" evidence="7">
    <location>
        <begin position="123"/>
        <end position="143"/>
    </location>
</feature>
<dbReference type="InterPro" id="IPR011527">
    <property type="entry name" value="ABC1_TM_dom"/>
</dbReference>
<evidence type="ECO:0000256" key="7">
    <source>
        <dbReference type="SAM" id="Phobius"/>
    </source>
</evidence>
<dbReference type="InterPro" id="IPR036640">
    <property type="entry name" value="ABC1_TM_sf"/>
</dbReference>
<dbReference type="Pfam" id="PF00005">
    <property type="entry name" value="ABC_tran"/>
    <property type="match status" value="1"/>
</dbReference>
<proteinExistence type="predicted"/>
<evidence type="ECO:0000256" key="6">
    <source>
        <dbReference type="ARBA" id="ARBA00023136"/>
    </source>
</evidence>
<keyword evidence="10" id="KW-0378">Hydrolase</keyword>
<keyword evidence="3" id="KW-0547">Nucleotide-binding</keyword>
<dbReference type="InterPro" id="IPR003439">
    <property type="entry name" value="ABC_transporter-like_ATP-bd"/>
</dbReference>
<keyword evidence="6 7" id="KW-0472">Membrane</keyword>
<keyword evidence="2 7" id="KW-0812">Transmembrane</keyword>
<dbReference type="Pfam" id="PF00664">
    <property type="entry name" value="ABC_membrane"/>
    <property type="match status" value="1"/>
</dbReference>
<evidence type="ECO:0000256" key="5">
    <source>
        <dbReference type="ARBA" id="ARBA00022989"/>
    </source>
</evidence>
<dbReference type="EC" id="3.6.3.-" evidence="10"/>
<dbReference type="CDD" id="cd07346">
    <property type="entry name" value="ABC_6TM_exporters"/>
    <property type="match status" value="1"/>
</dbReference>
<organism evidence="10 11">
    <name type="scientific">Clostridium perfringens</name>
    <dbReference type="NCBI Taxonomy" id="1502"/>
    <lineage>
        <taxon>Bacteria</taxon>
        <taxon>Bacillati</taxon>
        <taxon>Bacillota</taxon>
        <taxon>Clostridia</taxon>
        <taxon>Eubacteriales</taxon>
        <taxon>Clostridiaceae</taxon>
        <taxon>Clostridium</taxon>
    </lineage>
</organism>
<evidence type="ECO:0000313" key="11">
    <source>
        <dbReference type="Proteomes" id="UP000249986"/>
    </source>
</evidence>
<evidence type="ECO:0000259" key="9">
    <source>
        <dbReference type="PROSITE" id="PS50929"/>
    </source>
</evidence>
<dbReference type="Gene3D" id="1.20.1560.10">
    <property type="entry name" value="ABC transporter type 1, transmembrane domain"/>
    <property type="match status" value="1"/>
</dbReference>
<feature type="transmembrane region" description="Helical" evidence="7">
    <location>
        <begin position="149"/>
        <end position="169"/>
    </location>
</feature>
<dbReference type="SMART" id="SM00382">
    <property type="entry name" value="AAA"/>
    <property type="match status" value="1"/>
</dbReference>
<dbReference type="InterPro" id="IPR027417">
    <property type="entry name" value="P-loop_NTPase"/>
</dbReference>
<feature type="transmembrane region" description="Helical" evidence="7">
    <location>
        <begin position="237"/>
        <end position="259"/>
    </location>
</feature>
<accession>A0A2X2Y934</accession>
<dbReference type="AlphaFoldDB" id="A0A2X2Y934"/>
<dbReference type="EMBL" id="UAWG01000005">
    <property type="protein sequence ID" value="SQB59463.1"/>
    <property type="molecule type" value="Genomic_DNA"/>
</dbReference>
<dbReference type="PANTHER" id="PTHR43394:SF1">
    <property type="entry name" value="ATP-BINDING CASSETTE SUB-FAMILY B MEMBER 10, MITOCHONDRIAL"/>
    <property type="match status" value="1"/>
</dbReference>
<dbReference type="RefSeq" id="WP_003453305.1">
    <property type="nucleotide sequence ID" value="NZ_CATNWJ010000014.1"/>
</dbReference>